<accession>A0A1M2VJI6</accession>
<gene>
    <name evidence="1" type="ORF">TRAPUB_1454</name>
</gene>
<organism evidence="1 2">
    <name type="scientific">Trametes pubescens</name>
    <name type="common">White-rot fungus</name>
    <dbReference type="NCBI Taxonomy" id="154538"/>
    <lineage>
        <taxon>Eukaryota</taxon>
        <taxon>Fungi</taxon>
        <taxon>Dikarya</taxon>
        <taxon>Basidiomycota</taxon>
        <taxon>Agaricomycotina</taxon>
        <taxon>Agaricomycetes</taxon>
        <taxon>Polyporales</taxon>
        <taxon>Polyporaceae</taxon>
        <taxon>Trametes</taxon>
    </lineage>
</organism>
<name>A0A1M2VJI6_TRAPU</name>
<proteinExistence type="predicted"/>
<dbReference type="AlphaFoldDB" id="A0A1M2VJI6"/>
<sequence>VLSLEECSSRDYLDTLAAERKAAAEQPPLLEASVPLLLPAPHLWPGETHITFDTNAPASCHQVGAPA</sequence>
<feature type="non-terminal residue" evidence="1">
    <location>
        <position position="1"/>
    </location>
</feature>
<dbReference type="Proteomes" id="UP000184267">
    <property type="component" value="Unassembled WGS sequence"/>
</dbReference>
<keyword evidence="2" id="KW-1185">Reference proteome</keyword>
<evidence type="ECO:0000313" key="2">
    <source>
        <dbReference type="Proteomes" id="UP000184267"/>
    </source>
</evidence>
<protein>
    <submittedName>
        <fullName evidence="1">Uncharacterized protein</fullName>
    </submittedName>
</protein>
<comment type="caution">
    <text evidence="1">The sequence shown here is derived from an EMBL/GenBank/DDBJ whole genome shotgun (WGS) entry which is preliminary data.</text>
</comment>
<reference evidence="1 2" key="1">
    <citation type="submission" date="2016-10" db="EMBL/GenBank/DDBJ databases">
        <title>Genome sequence of the basidiomycete white-rot fungus Trametes pubescens.</title>
        <authorList>
            <person name="Makela M.R."/>
            <person name="Granchi Z."/>
            <person name="Peng M."/>
            <person name="De Vries R.P."/>
            <person name="Grigoriev I."/>
            <person name="Riley R."/>
            <person name="Hilden K."/>
        </authorList>
    </citation>
    <scope>NUCLEOTIDE SEQUENCE [LARGE SCALE GENOMIC DNA]</scope>
    <source>
        <strain evidence="1 2">FBCC735</strain>
    </source>
</reference>
<evidence type="ECO:0000313" key="1">
    <source>
        <dbReference type="EMBL" id="OJT07693.1"/>
    </source>
</evidence>
<dbReference type="EMBL" id="MNAD01001141">
    <property type="protein sequence ID" value="OJT07693.1"/>
    <property type="molecule type" value="Genomic_DNA"/>
</dbReference>